<dbReference type="InterPro" id="IPR036852">
    <property type="entry name" value="Peptidase_S8/S53_dom_sf"/>
</dbReference>
<dbReference type="AlphaFoldDB" id="A0A7W3FNG7"/>
<proteinExistence type="inferred from homology"/>
<keyword evidence="3" id="KW-0720">Serine protease</keyword>
<dbReference type="SUPFAM" id="SSF52743">
    <property type="entry name" value="Subtilisin-like"/>
    <property type="match status" value="1"/>
</dbReference>
<feature type="domain" description="Peptidase S8/S53" evidence="6">
    <location>
        <begin position="236"/>
        <end position="469"/>
    </location>
</feature>
<feature type="signal peptide" evidence="5">
    <location>
        <begin position="1"/>
        <end position="25"/>
    </location>
</feature>
<evidence type="ECO:0000256" key="3">
    <source>
        <dbReference type="ARBA" id="ARBA00022825"/>
    </source>
</evidence>
<comment type="similarity">
    <text evidence="4">Belongs to the peptidase S8 family.</text>
</comment>
<evidence type="ECO:0000313" key="8">
    <source>
        <dbReference type="Proteomes" id="UP000547058"/>
    </source>
</evidence>
<dbReference type="InterPro" id="IPR015500">
    <property type="entry name" value="Peptidase_S8_subtilisin-rel"/>
</dbReference>
<accession>A0A7W3FNG7</accession>
<dbReference type="Gene3D" id="3.40.50.200">
    <property type="entry name" value="Peptidase S8/S53 domain"/>
    <property type="match status" value="1"/>
</dbReference>
<evidence type="ECO:0000256" key="4">
    <source>
        <dbReference type="PROSITE-ProRule" id="PRU01240"/>
    </source>
</evidence>
<dbReference type="EMBL" id="JACGXS010000005">
    <property type="protein sequence ID" value="MBA8682456.1"/>
    <property type="molecule type" value="Genomic_DNA"/>
</dbReference>
<keyword evidence="2" id="KW-0378">Hydrolase</keyword>
<reference evidence="7 8" key="1">
    <citation type="submission" date="2020-08" db="EMBL/GenBank/DDBJ databases">
        <title>Stenotrophomonas tumulicola JCM 30961.</title>
        <authorList>
            <person name="Deng Y."/>
        </authorList>
    </citation>
    <scope>NUCLEOTIDE SEQUENCE [LARGE SCALE GENOMIC DNA]</scope>
    <source>
        <strain evidence="7 8">JCM 30961</strain>
    </source>
</reference>
<evidence type="ECO:0000256" key="1">
    <source>
        <dbReference type="ARBA" id="ARBA00022670"/>
    </source>
</evidence>
<gene>
    <name evidence="7" type="ORF">H4O11_11640</name>
</gene>
<keyword evidence="5" id="KW-0732">Signal</keyword>
<comment type="caution">
    <text evidence="4">Lacks conserved residue(s) required for the propagation of feature annotation.</text>
</comment>
<comment type="caution">
    <text evidence="7">The sequence shown here is derived from an EMBL/GenBank/DDBJ whole genome shotgun (WGS) entry which is preliminary data.</text>
</comment>
<evidence type="ECO:0000313" key="7">
    <source>
        <dbReference type="EMBL" id="MBA8682456.1"/>
    </source>
</evidence>
<evidence type="ECO:0000256" key="5">
    <source>
        <dbReference type="SAM" id="SignalP"/>
    </source>
</evidence>
<dbReference type="Pfam" id="PF00082">
    <property type="entry name" value="Peptidase_S8"/>
    <property type="match status" value="1"/>
</dbReference>
<keyword evidence="1" id="KW-0645">Protease</keyword>
<feature type="chain" id="PRO_5030606401" evidence="5">
    <location>
        <begin position="26"/>
        <end position="495"/>
    </location>
</feature>
<dbReference type="GO" id="GO:0006508">
    <property type="term" value="P:proteolysis"/>
    <property type="evidence" value="ECO:0007669"/>
    <property type="project" value="UniProtKB-KW"/>
</dbReference>
<dbReference type="PROSITE" id="PS51892">
    <property type="entry name" value="SUBTILASE"/>
    <property type="match status" value="1"/>
</dbReference>
<dbReference type="PRINTS" id="PR00723">
    <property type="entry name" value="SUBTILISIN"/>
</dbReference>
<evidence type="ECO:0000256" key="2">
    <source>
        <dbReference type="ARBA" id="ARBA00022801"/>
    </source>
</evidence>
<sequence length="495" mass="51711">MKSCRCTPLLVGLALALLDAAPASAAEGGFDKPAMTVLGWNDSRTIIEVKFRNDDDTRLRDGRWVSRQRGALAGLDALTATAGPVDRVEPLFSADVLPADAKVAARARAGLPALHQWYRMHLRSGEDIVQVVERLNAMDAVDIAYPAPLPSPPPSSSALPGPAASPLFVARQGYASAAATNGIDAVYARTVPGGDGTGIRVVDIEYSWNWQHEDLTKLRVPGTWIKQGGVISDPFNDNAHGTAVLGEMVADDNGHGVRGLVNGATPHYVNVTSPQTGYNVGNAVLLAGAKLSAGDVILIEQQFPGPSPCTGFVAPEWIPSIYDAVVSVVRRGIHVVETAGNGNVNLDAPCFGRGFPYGRPDSGAILAGAGGSSVQQWCRDRVPARSRQGFSTYGRRVNLQGWGNCVASTGYGQLYNGGRNALYTQTFSGTSSAGPIVASAVAAVSGVAKARGLTLSPLQLRDLLTSTGTPQVGNNGHIGPLPNLRAAIAKLDAMP</sequence>
<protein>
    <submittedName>
        <fullName evidence="7">S8 family serine peptidase</fullName>
    </submittedName>
</protein>
<keyword evidence="8" id="KW-1185">Reference proteome</keyword>
<dbReference type="Proteomes" id="UP000547058">
    <property type="component" value="Unassembled WGS sequence"/>
</dbReference>
<organism evidence="7 8">
    <name type="scientific">Stenotrophomonas tumulicola</name>
    <dbReference type="NCBI Taxonomy" id="1685415"/>
    <lineage>
        <taxon>Bacteria</taxon>
        <taxon>Pseudomonadati</taxon>
        <taxon>Pseudomonadota</taxon>
        <taxon>Gammaproteobacteria</taxon>
        <taxon>Lysobacterales</taxon>
        <taxon>Lysobacteraceae</taxon>
        <taxon>Stenotrophomonas</taxon>
    </lineage>
</organism>
<dbReference type="InterPro" id="IPR000209">
    <property type="entry name" value="Peptidase_S8/S53_dom"/>
</dbReference>
<dbReference type="RefSeq" id="WP_182339596.1">
    <property type="nucleotide sequence ID" value="NZ_JACGXS010000005.1"/>
</dbReference>
<name>A0A7W3FNG7_9GAMM</name>
<evidence type="ECO:0000259" key="6">
    <source>
        <dbReference type="Pfam" id="PF00082"/>
    </source>
</evidence>
<dbReference type="GO" id="GO:0004252">
    <property type="term" value="F:serine-type endopeptidase activity"/>
    <property type="evidence" value="ECO:0007669"/>
    <property type="project" value="InterPro"/>
</dbReference>